<proteinExistence type="predicted"/>
<name>A0A1L3LW19_9HYPH</name>
<organism evidence="1 2">
    <name type="scientific">Sinorhizobium americanum</name>
    <dbReference type="NCBI Taxonomy" id="194963"/>
    <lineage>
        <taxon>Bacteria</taxon>
        <taxon>Pseudomonadati</taxon>
        <taxon>Pseudomonadota</taxon>
        <taxon>Alphaproteobacteria</taxon>
        <taxon>Hyphomicrobiales</taxon>
        <taxon>Rhizobiaceae</taxon>
        <taxon>Sinorhizobium/Ensifer group</taxon>
        <taxon>Sinorhizobium</taxon>
    </lineage>
</organism>
<geneLocation type="plasmid" evidence="1 2">
    <name>C</name>
</geneLocation>
<protein>
    <submittedName>
        <fullName evidence="1">Uncharacterized protein</fullName>
    </submittedName>
</protein>
<evidence type="ECO:0000313" key="2">
    <source>
        <dbReference type="Proteomes" id="UP000182306"/>
    </source>
</evidence>
<dbReference type="EMBL" id="CP013110">
    <property type="protein sequence ID" value="APG94223.1"/>
    <property type="molecule type" value="Genomic_DNA"/>
</dbReference>
<accession>A0A1L3LW19</accession>
<sequence length="303" mass="34012">MPNGYADATRRCRSADRQQCLDPLNVCKRKDGIGYHMALRRIVDEIEDVVARTDVAQQDQRASGENRRQVAAVVGLSEGSERLGEEDRLLAEHLGKLELVDAPLERIVLDEIGAAGGDHHIGIPVERQALAVRVAEETAVEIVAAAEMTQCLEHRLVVDLLQRILDGVVVVFVLEDRFRRQFPELDVRILLLRIKPRRDSRLAVEHQEFQVLVRHRFQDVPDRQKNGRVAGVQADGILDYNFHGPSSPCVKPADIRGMSPACRLREVSPASQGQPAIAFCREVLVNSWPRRRFLPHCSINANN</sequence>
<dbReference type="Proteomes" id="UP000182306">
    <property type="component" value="Plasmid C"/>
</dbReference>
<dbReference type="KEGG" id="same:SAMCFNEI73_pC0502"/>
<gene>
    <name evidence="1" type="ORF">SAMCFNEI73_pC0502</name>
</gene>
<keyword evidence="1" id="KW-0614">Plasmid</keyword>
<keyword evidence="2" id="KW-1185">Reference proteome</keyword>
<dbReference type="AlphaFoldDB" id="A0A1L3LW19"/>
<evidence type="ECO:0000313" key="1">
    <source>
        <dbReference type="EMBL" id="APG94223.1"/>
    </source>
</evidence>
<reference evidence="1 2" key="1">
    <citation type="submission" date="2015-10" db="EMBL/GenBank/DDBJ databases">
        <title>Genomic differences between typical nodule nitrogen-fixing rhizobial strains and those coming from bean seeds.</title>
        <authorList>
            <person name="Peralta H."/>
            <person name="Aguilar-Vera A."/>
            <person name="Diaz R."/>
            <person name="Mora Y."/>
            <person name="Martinez-Batallar G."/>
            <person name="Salazar E."/>
            <person name="Vargas-Lagunas C."/>
            <person name="Encarnacion S."/>
            <person name="Girard L."/>
            <person name="Mora J."/>
        </authorList>
    </citation>
    <scope>NUCLEOTIDE SEQUENCE [LARGE SCALE GENOMIC DNA]</scope>
    <source>
        <strain evidence="1 2">CFNEI 73</strain>
        <plasmid evidence="1 2">C</plasmid>
    </source>
</reference>